<keyword evidence="5 6" id="KW-0472">Membrane</keyword>
<dbReference type="InterPro" id="IPR003740">
    <property type="entry name" value="YitT"/>
</dbReference>
<accession>A0A9D0YYH0</accession>
<evidence type="ECO:0000256" key="5">
    <source>
        <dbReference type="ARBA" id="ARBA00023136"/>
    </source>
</evidence>
<dbReference type="InterPro" id="IPR019264">
    <property type="entry name" value="DUF2179"/>
</dbReference>
<feature type="transmembrane region" description="Helical" evidence="6">
    <location>
        <begin position="117"/>
        <end position="136"/>
    </location>
</feature>
<feature type="transmembrane region" description="Helical" evidence="6">
    <location>
        <begin position="16"/>
        <end position="36"/>
    </location>
</feature>
<proteinExistence type="predicted"/>
<keyword evidence="2" id="KW-1003">Cell membrane</keyword>
<evidence type="ECO:0000313" key="8">
    <source>
        <dbReference type="EMBL" id="HIQ64180.1"/>
    </source>
</evidence>
<dbReference type="PIRSF" id="PIRSF006483">
    <property type="entry name" value="Membrane_protein_YitT"/>
    <property type="match status" value="1"/>
</dbReference>
<sequence length="287" mass="31687">MDSISIIKKVDRKNLVLRYIILSFCMFCSALLFNLVQLPTNLVSGGTSGVAIILDEIFHFDPAITILALSIVLLLFSFVFLGFAKTTGSVVATILYPVFVDLTEPIVTQIPIDTSDLLLIAIFVGVASGIITGITYKIGFNDGGFSIVSQILYQYFHISISTSSLYINGIIVLVGGVIFGWTMVMYAVIVIYIKSVLMDRVILGISHNKTFYVITSEEERVKQYIMKELKHGVTVFPVKGGFESKRRHVLMTVVPNRDYFKLTEGVKEIDASAFFIASDSYQASGGE</sequence>
<feature type="transmembrane region" description="Helical" evidence="6">
    <location>
        <begin position="165"/>
        <end position="193"/>
    </location>
</feature>
<reference evidence="8" key="1">
    <citation type="submission" date="2020-10" db="EMBL/GenBank/DDBJ databases">
        <authorList>
            <person name="Gilroy R."/>
        </authorList>
    </citation>
    <scope>NUCLEOTIDE SEQUENCE</scope>
    <source>
        <strain evidence="8">CHK165-10780</strain>
    </source>
</reference>
<keyword evidence="4 6" id="KW-1133">Transmembrane helix</keyword>
<dbReference type="Pfam" id="PF10035">
    <property type="entry name" value="DUF2179"/>
    <property type="match status" value="1"/>
</dbReference>
<reference evidence="8" key="2">
    <citation type="journal article" date="2021" name="PeerJ">
        <title>Extensive microbial diversity within the chicken gut microbiome revealed by metagenomics and culture.</title>
        <authorList>
            <person name="Gilroy R."/>
            <person name="Ravi A."/>
            <person name="Getino M."/>
            <person name="Pursley I."/>
            <person name="Horton D.L."/>
            <person name="Alikhan N.F."/>
            <person name="Baker D."/>
            <person name="Gharbi K."/>
            <person name="Hall N."/>
            <person name="Watson M."/>
            <person name="Adriaenssens E.M."/>
            <person name="Foster-Nyarko E."/>
            <person name="Jarju S."/>
            <person name="Secka A."/>
            <person name="Antonio M."/>
            <person name="Oren A."/>
            <person name="Chaudhuri R.R."/>
            <person name="La Ragione R."/>
            <person name="Hildebrand F."/>
            <person name="Pallen M.J."/>
        </authorList>
    </citation>
    <scope>NUCLEOTIDE SEQUENCE</scope>
    <source>
        <strain evidence="8">CHK165-10780</strain>
    </source>
</reference>
<evidence type="ECO:0000313" key="9">
    <source>
        <dbReference type="Proteomes" id="UP000886725"/>
    </source>
</evidence>
<dbReference type="Proteomes" id="UP000886725">
    <property type="component" value="Unassembled WGS sequence"/>
</dbReference>
<keyword evidence="3 6" id="KW-0812">Transmembrane</keyword>
<feature type="transmembrane region" description="Helical" evidence="6">
    <location>
        <begin position="63"/>
        <end position="84"/>
    </location>
</feature>
<evidence type="ECO:0000256" key="4">
    <source>
        <dbReference type="ARBA" id="ARBA00022989"/>
    </source>
</evidence>
<dbReference type="GO" id="GO:0005886">
    <property type="term" value="C:plasma membrane"/>
    <property type="evidence" value="ECO:0007669"/>
    <property type="project" value="UniProtKB-SubCell"/>
</dbReference>
<gene>
    <name evidence="8" type="ORF">IAC85_00400</name>
</gene>
<dbReference type="AlphaFoldDB" id="A0A9D0YYH0"/>
<evidence type="ECO:0000256" key="3">
    <source>
        <dbReference type="ARBA" id="ARBA00022692"/>
    </source>
</evidence>
<name>A0A9D0YYH0_9FIRM</name>
<protein>
    <submittedName>
        <fullName evidence="8">YitT family protein</fullName>
    </submittedName>
</protein>
<dbReference type="PANTHER" id="PTHR33545:SF5">
    <property type="entry name" value="UPF0750 MEMBRANE PROTEIN YITT"/>
    <property type="match status" value="1"/>
</dbReference>
<organism evidence="8 9">
    <name type="scientific">Candidatus Faecenecus gallistercoris</name>
    <dbReference type="NCBI Taxonomy" id="2840793"/>
    <lineage>
        <taxon>Bacteria</taxon>
        <taxon>Bacillati</taxon>
        <taxon>Bacillota</taxon>
        <taxon>Bacillota incertae sedis</taxon>
        <taxon>Candidatus Faecenecus</taxon>
    </lineage>
</organism>
<feature type="domain" description="DUF2179" evidence="7">
    <location>
        <begin position="231"/>
        <end position="285"/>
    </location>
</feature>
<comment type="caution">
    <text evidence="8">The sequence shown here is derived from an EMBL/GenBank/DDBJ whole genome shotgun (WGS) entry which is preliminary data.</text>
</comment>
<evidence type="ECO:0000256" key="6">
    <source>
        <dbReference type="SAM" id="Phobius"/>
    </source>
</evidence>
<comment type="subcellular location">
    <subcellularLocation>
        <location evidence="1">Cell membrane</location>
        <topology evidence="1">Multi-pass membrane protein</topology>
    </subcellularLocation>
</comment>
<evidence type="ECO:0000256" key="2">
    <source>
        <dbReference type="ARBA" id="ARBA00022475"/>
    </source>
</evidence>
<dbReference type="InterPro" id="IPR015867">
    <property type="entry name" value="N-reg_PII/ATP_PRibTrfase_C"/>
</dbReference>
<dbReference type="EMBL" id="DVFU01000011">
    <property type="protein sequence ID" value="HIQ64180.1"/>
    <property type="molecule type" value="Genomic_DNA"/>
</dbReference>
<dbReference type="PANTHER" id="PTHR33545">
    <property type="entry name" value="UPF0750 MEMBRANE PROTEIN YITT-RELATED"/>
    <property type="match status" value="1"/>
</dbReference>
<dbReference type="CDD" id="cd16380">
    <property type="entry name" value="YitT_C"/>
    <property type="match status" value="1"/>
</dbReference>
<evidence type="ECO:0000259" key="7">
    <source>
        <dbReference type="Pfam" id="PF10035"/>
    </source>
</evidence>
<dbReference type="InterPro" id="IPR051461">
    <property type="entry name" value="UPF0750_membrane"/>
</dbReference>
<dbReference type="Gene3D" id="3.30.70.120">
    <property type="match status" value="1"/>
</dbReference>
<evidence type="ECO:0000256" key="1">
    <source>
        <dbReference type="ARBA" id="ARBA00004651"/>
    </source>
</evidence>
<dbReference type="Pfam" id="PF02588">
    <property type="entry name" value="YitT_membrane"/>
    <property type="match status" value="1"/>
</dbReference>